<evidence type="ECO:0000256" key="18">
    <source>
        <dbReference type="RuleBase" id="RU003403"/>
    </source>
</evidence>
<name>A0A330IXX0_9CRUS</name>
<dbReference type="GO" id="GO:0005743">
    <property type="term" value="C:mitochondrial inner membrane"/>
    <property type="evidence" value="ECO:0007669"/>
    <property type="project" value="UniProtKB-SubCell"/>
</dbReference>
<keyword evidence="10 18" id="KW-1278">Translocase</keyword>
<protein>
    <recommendedName>
        <fullName evidence="5 18">NADH-ubiquinone oxidoreductase chain 2</fullName>
        <ecNumber evidence="4 18">7.1.1.2</ecNumber>
    </recommendedName>
</protein>
<evidence type="ECO:0000256" key="1">
    <source>
        <dbReference type="ARBA" id="ARBA00003257"/>
    </source>
</evidence>
<keyword evidence="11 18" id="KW-0249">Electron transport</keyword>
<evidence type="ECO:0000256" key="5">
    <source>
        <dbReference type="ARBA" id="ARBA00021008"/>
    </source>
</evidence>
<accession>A0A330IXX0</accession>
<dbReference type="InterPro" id="IPR001750">
    <property type="entry name" value="ND/Mrp_TM"/>
</dbReference>
<reference evidence="20" key="1">
    <citation type="submission" date="2016-05" db="EMBL/GenBank/DDBJ databases">
        <title>Mitogenome of two Haploginglymus species.</title>
        <authorList>
            <person name="Pons J."/>
            <person name="Jurado-Rivera J.A."/>
            <person name="Jaume D."/>
            <person name="Juan C."/>
        </authorList>
    </citation>
    <scope>NUCLEOTIDE SEQUENCE</scope>
    <source>
        <tissue evidence="20">Adult</tissue>
    </source>
</reference>
<dbReference type="EC" id="7.1.1.2" evidence="4 18"/>
<dbReference type="PANTHER" id="PTHR46552">
    <property type="entry name" value="NADH-UBIQUINONE OXIDOREDUCTASE CHAIN 2"/>
    <property type="match status" value="1"/>
</dbReference>
<keyword evidence="9 18" id="KW-0999">Mitochondrion inner membrane</keyword>
<feature type="transmembrane region" description="Helical" evidence="18">
    <location>
        <begin position="118"/>
        <end position="137"/>
    </location>
</feature>
<comment type="function">
    <text evidence="18">Core subunit of the mitochondrial membrane respiratory chain NADH dehydrogenase (Complex I) which catalyzes electron transfer from NADH through the respiratory chain, using ubiquinone as an electron acceptor. Essential for the catalytic activity and assembly of complex I.</text>
</comment>
<dbReference type="AlphaFoldDB" id="A0A330IXX0"/>
<dbReference type="GO" id="GO:0008137">
    <property type="term" value="F:NADH dehydrogenase (ubiquinone) activity"/>
    <property type="evidence" value="ECO:0007669"/>
    <property type="project" value="UniProtKB-EC"/>
</dbReference>
<dbReference type="InterPro" id="IPR050175">
    <property type="entry name" value="Complex_I_Subunit_2"/>
</dbReference>
<feature type="transmembrane region" description="Helical" evidence="18">
    <location>
        <begin position="7"/>
        <end position="22"/>
    </location>
</feature>
<proteinExistence type="inferred from homology"/>
<evidence type="ECO:0000256" key="11">
    <source>
        <dbReference type="ARBA" id="ARBA00022982"/>
    </source>
</evidence>
<evidence type="ECO:0000313" key="20">
    <source>
        <dbReference type="EMBL" id="SBT96178.1"/>
    </source>
</evidence>
<evidence type="ECO:0000256" key="10">
    <source>
        <dbReference type="ARBA" id="ARBA00022967"/>
    </source>
</evidence>
<dbReference type="GO" id="GO:0006120">
    <property type="term" value="P:mitochondrial electron transport, NADH to ubiquinone"/>
    <property type="evidence" value="ECO:0007669"/>
    <property type="project" value="InterPro"/>
</dbReference>
<feature type="transmembrane region" description="Helical" evidence="18">
    <location>
        <begin position="196"/>
        <end position="216"/>
    </location>
</feature>
<keyword evidence="13 18" id="KW-0520">NAD</keyword>
<keyword evidence="16 18" id="KW-0472">Membrane</keyword>
<sequence length="330" mass="37545">MFAHPSTALFSSFMVISIIITSSTNSWFIAWLALEINMLSFIPLLLKSNNKYTTEAALKYFLIQTIPSLIIITLILTSASINQPYFIVMLTALFLKIGAAPLHQWIPSMIEGLLWKPILTLLTMQKMPPFILISFLLKMTSTLNLFVPHLFIAFSAIMGSIGGILQTSLRKIMAFSSITHTAWFITAMTLTNNLWLTYLVLYLMMMIPLIYMFNYLQSFTISDLLMKNKLLISVMLSLSIMSFSGLPPFTGFIPKLIVMQDLMLQNTFIPMILLTSTFLSLFFYARMFMSNILLMTSLNIWKTTPYPVNILLNSLNTLGLFLPSLMFTMM</sequence>
<comment type="subcellular location">
    <subcellularLocation>
        <location evidence="2 18">Mitochondrion inner membrane</location>
        <topology evidence="2 18">Multi-pass membrane protein</topology>
    </subcellularLocation>
</comment>
<organism evidence="20">
    <name type="scientific">Haploginglymus sp. JP-2016</name>
    <dbReference type="NCBI Taxonomy" id="1867951"/>
    <lineage>
        <taxon>Eukaryota</taxon>
        <taxon>Metazoa</taxon>
        <taxon>Ecdysozoa</taxon>
        <taxon>Arthropoda</taxon>
        <taxon>Crustacea</taxon>
        <taxon>Multicrustacea</taxon>
        <taxon>Malacostraca</taxon>
        <taxon>Eumalacostraca</taxon>
        <taxon>Peracarida</taxon>
        <taxon>Amphipoda</taxon>
        <taxon>Senticaudata</taxon>
        <taxon>Gammarida</taxon>
        <taxon>Crangonyctidira</taxon>
        <taxon>Crangonyctoidea</taxon>
        <taxon>Niphargidae</taxon>
        <taxon>Haploginglymus</taxon>
    </lineage>
</organism>
<comment type="function">
    <text evidence="1">Core subunit of the mitochondrial membrane respiratory chain NADH dehydrogenase (Complex I) that is believed to belong to the minimal assembly required for catalysis. Complex I functions in the transfer of electrons from NADH to the respiratory chain. The immediate electron acceptor for the enzyme is believed to be ubiquinone.</text>
</comment>
<evidence type="ECO:0000256" key="8">
    <source>
        <dbReference type="ARBA" id="ARBA00022692"/>
    </source>
</evidence>
<keyword evidence="7 18" id="KW-0679">Respiratory chain</keyword>
<keyword evidence="15 18" id="KW-0496">Mitochondrion</keyword>
<dbReference type="InterPro" id="IPR003917">
    <property type="entry name" value="NADH_UbQ_OxRdtase_chain2"/>
</dbReference>
<evidence type="ECO:0000259" key="19">
    <source>
        <dbReference type="Pfam" id="PF00361"/>
    </source>
</evidence>
<keyword evidence="14 18" id="KW-0830">Ubiquinone</keyword>
<evidence type="ECO:0000256" key="15">
    <source>
        <dbReference type="ARBA" id="ARBA00023128"/>
    </source>
</evidence>
<evidence type="ECO:0000256" key="14">
    <source>
        <dbReference type="ARBA" id="ARBA00023075"/>
    </source>
</evidence>
<evidence type="ECO:0000256" key="6">
    <source>
        <dbReference type="ARBA" id="ARBA00022448"/>
    </source>
</evidence>
<feature type="transmembrane region" description="Helical" evidence="18">
    <location>
        <begin position="58"/>
        <end position="79"/>
    </location>
</feature>
<evidence type="ECO:0000256" key="12">
    <source>
        <dbReference type="ARBA" id="ARBA00022989"/>
    </source>
</evidence>
<gene>
    <name evidence="20" type="primary">ND2</name>
</gene>
<evidence type="ECO:0000256" key="2">
    <source>
        <dbReference type="ARBA" id="ARBA00004448"/>
    </source>
</evidence>
<evidence type="ECO:0000256" key="17">
    <source>
        <dbReference type="ARBA" id="ARBA00049551"/>
    </source>
</evidence>
<comment type="similarity">
    <text evidence="3 18">Belongs to the complex I subunit 2 family.</text>
</comment>
<feature type="transmembrane region" description="Helical" evidence="18">
    <location>
        <begin position="267"/>
        <end position="285"/>
    </location>
</feature>
<dbReference type="EMBL" id="LT594768">
    <property type="protein sequence ID" value="SBT96178.1"/>
    <property type="molecule type" value="Genomic_DNA"/>
</dbReference>
<keyword evidence="12 18" id="KW-1133">Transmembrane helix</keyword>
<keyword evidence="8 18" id="KW-0812">Transmembrane</keyword>
<dbReference type="Pfam" id="PF00361">
    <property type="entry name" value="Proton_antipo_M"/>
    <property type="match status" value="1"/>
</dbReference>
<dbReference type="PANTHER" id="PTHR46552:SF1">
    <property type="entry name" value="NADH-UBIQUINONE OXIDOREDUCTASE CHAIN 2"/>
    <property type="match status" value="1"/>
</dbReference>
<feature type="transmembrane region" description="Helical" evidence="18">
    <location>
        <begin position="228"/>
        <end position="247"/>
    </location>
</feature>
<feature type="transmembrane region" description="Helical" evidence="18">
    <location>
        <begin position="143"/>
        <end position="165"/>
    </location>
</feature>
<geneLocation type="mitochondrion" evidence="20"/>
<evidence type="ECO:0000256" key="16">
    <source>
        <dbReference type="ARBA" id="ARBA00023136"/>
    </source>
</evidence>
<evidence type="ECO:0000256" key="7">
    <source>
        <dbReference type="ARBA" id="ARBA00022660"/>
    </source>
</evidence>
<evidence type="ECO:0000256" key="3">
    <source>
        <dbReference type="ARBA" id="ARBA00007012"/>
    </source>
</evidence>
<keyword evidence="6" id="KW-0813">Transport</keyword>
<feature type="domain" description="NADH:quinone oxidoreductase/Mrp antiporter transmembrane" evidence="19">
    <location>
        <begin position="85"/>
        <end position="279"/>
    </location>
</feature>
<evidence type="ECO:0000256" key="13">
    <source>
        <dbReference type="ARBA" id="ARBA00023027"/>
    </source>
</evidence>
<feature type="transmembrane region" description="Helical" evidence="18">
    <location>
        <begin position="306"/>
        <end position="327"/>
    </location>
</feature>
<feature type="transmembrane region" description="Helical" evidence="18">
    <location>
        <begin position="85"/>
        <end position="106"/>
    </location>
</feature>
<comment type="catalytic activity">
    <reaction evidence="17 18">
        <text>a ubiquinone + NADH + 5 H(+)(in) = a ubiquinol + NAD(+) + 4 H(+)(out)</text>
        <dbReference type="Rhea" id="RHEA:29091"/>
        <dbReference type="Rhea" id="RHEA-COMP:9565"/>
        <dbReference type="Rhea" id="RHEA-COMP:9566"/>
        <dbReference type="ChEBI" id="CHEBI:15378"/>
        <dbReference type="ChEBI" id="CHEBI:16389"/>
        <dbReference type="ChEBI" id="CHEBI:17976"/>
        <dbReference type="ChEBI" id="CHEBI:57540"/>
        <dbReference type="ChEBI" id="CHEBI:57945"/>
        <dbReference type="EC" id="7.1.1.2"/>
    </reaction>
</comment>
<evidence type="ECO:0000256" key="9">
    <source>
        <dbReference type="ARBA" id="ARBA00022792"/>
    </source>
</evidence>
<evidence type="ECO:0000256" key="4">
    <source>
        <dbReference type="ARBA" id="ARBA00012944"/>
    </source>
</evidence>
<dbReference type="PRINTS" id="PR01436">
    <property type="entry name" value="NADHDHGNASE2"/>
</dbReference>